<feature type="region of interest" description="Disordered" evidence="1">
    <location>
        <begin position="264"/>
        <end position="315"/>
    </location>
</feature>
<dbReference type="AlphaFoldDB" id="A0AAE0BF19"/>
<sequence>MSVCFAGGERGESAWGVGTGNLSASDSADNIISKDSYVSHDSTLDHAIIVNASHVHNSTVAFSTLSRSQANYTQLRFAASEACFLNDTVMQGDPDTELGLQAVDSTLSGSVVRGSASRVAHSQLEDSAADHSTAVAALVRATFLQRANATSSNFTNSMLINSSALRSEVANSTCSAGSTMFLAHVSGNSNLTNASVVNSTVINSTIINSTIVQAEVIDSAVIDGIVMRATLRNVSSTRGSLLDLVLEDALITDQEILGGKTFLNTSEDSAPSPPSVNHTVPGVPVSPEPPSVPVSPAPPPGTMPGSNGTRSMVSDDSAVDSTSRLTAAVIKGSTVTASNISYAHVDLSDVDATSMSFVNSTASTLSSTQVHGAAGVALLPVEKSHIDGGSIVGEATSIIRSNLTQMAVLESRLSDSTGATGSIQRSDADTSDMTDCTLLGAHLEGSNVAQLAVTDSEMFATLFSDGQLSGSTMTSTNANNCTVLNTTATACRLVGATLTNASLITTQLDQGTVADSRSDSSELVRVAIAESTILASHITDGVVTQSVLSDATCVRATVMNATAQDVSTLTDVTLINSTVINSTVTSSIVVNATIINSTIDSASIISVTSINSTLIEIAVEAKEYVGVTLHGTRNSKNGSSLAPSPESPSAKKVPSPSMKTASQSRPQSRQNASPLFTVGIVSGFATVLGVALVASMSLRRRLRLGHAKYDGENPELLRSLMHQVVCADAVSVEAAPLGGRCIENSYGSTCEAVSVELVATRD</sequence>
<keyword evidence="2" id="KW-0812">Transmembrane</keyword>
<feature type="compositionally biased region" description="Pro residues" evidence="1">
    <location>
        <begin position="284"/>
        <end position="302"/>
    </location>
</feature>
<feature type="transmembrane region" description="Helical" evidence="2">
    <location>
        <begin position="675"/>
        <end position="698"/>
    </location>
</feature>
<evidence type="ECO:0000256" key="2">
    <source>
        <dbReference type="SAM" id="Phobius"/>
    </source>
</evidence>
<protein>
    <submittedName>
        <fullName evidence="3">Uncharacterized protein</fullName>
    </submittedName>
</protein>
<evidence type="ECO:0000313" key="4">
    <source>
        <dbReference type="Proteomes" id="UP001190700"/>
    </source>
</evidence>
<feature type="region of interest" description="Disordered" evidence="1">
    <location>
        <begin position="635"/>
        <end position="670"/>
    </location>
</feature>
<feature type="compositionally biased region" description="Polar residues" evidence="1">
    <location>
        <begin position="658"/>
        <end position="670"/>
    </location>
</feature>
<keyword evidence="2" id="KW-1133">Transmembrane helix</keyword>
<keyword evidence="2" id="KW-0472">Membrane</keyword>
<evidence type="ECO:0000256" key="1">
    <source>
        <dbReference type="SAM" id="MobiDB-lite"/>
    </source>
</evidence>
<comment type="caution">
    <text evidence="3">The sequence shown here is derived from an EMBL/GenBank/DDBJ whole genome shotgun (WGS) entry which is preliminary data.</text>
</comment>
<organism evidence="3 4">
    <name type="scientific">Cymbomonas tetramitiformis</name>
    <dbReference type="NCBI Taxonomy" id="36881"/>
    <lineage>
        <taxon>Eukaryota</taxon>
        <taxon>Viridiplantae</taxon>
        <taxon>Chlorophyta</taxon>
        <taxon>Pyramimonadophyceae</taxon>
        <taxon>Pyramimonadales</taxon>
        <taxon>Pyramimonadaceae</taxon>
        <taxon>Cymbomonas</taxon>
    </lineage>
</organism>
<dbReference type="SUPFAM" id="SSF141571">
    <property type="entry name" value="Pentapeptide repeat-like"/>
    <property type="match status" value="1"/>
</dbReference>
<gene>
    <name evidence="3" type="ORF">CYMTET_54496</name>
</gene>
<dbReference type="EMBL" id="LGRX02035327">
    <property type="protein sequence ID" value="KAK3235291.1"/>
    <property type="molecule type" value="Genomic_DNA"/>
</dbReference>
<name>A0AAE0BF19_9CHLO</name>
<dbReference type="Proteomes" id="UP001190700">
    <property type="component" value="Unassembled WGS sequence"/>
</dbReference>
<proteinExistence type="predicted"/>
<keyword evidence="4" id="KW-1185">Reference proteome</keyword>
<dbReference type="Gene3D" id="2.160.20.80">
    <property type="entry name" value="E3 ubiquitin-protein ligase SopA"/>
    <property type="match status" value="1"/>
</dbReference>
<reference evidence="3 4" key="1">
    <citation type="journal article" date="2015" name="Genome Biol. Evol.">
        <title>Comparative Genomics of a Bacterivorous Green Alga Reveals Evolutionary Causalities and Consequences of Phago-Mixotrophic Mode of Nutrition.</title>
        <authorList>
            <person name="Burns J.A."/>
            <person name="Paasch A."/>
            <person name="Narechania A."/>
            <person name="Kim E."/>
        </authorList>
    </citation>
    <scope>NUCLEOTIDE SEQUENCE [LARGE SCALE GENOMIC DNA]</scope>
    <source>
        <strain evidence="3 4">PLY_AMNH</strain>
    </source>
</reference>
<accession>A0AAE0BF19</accession>
<evidence type="ECO:0000313" key="3">
    <source>
        <dbReference type="EMBL" id="KAK3235291.1"/>
    </source>
</evidence>
<feature type="compositionally biased region" description="Low complexity" evidence="1">
    <location>
        <begin position="639"/>
        <end position="657"/>
    </location>
</feature>